<dbReference type="GO" id="GO:0008652">
    <property type="term" value="P:amino acid biosynthetic process"/>
    <property type="evidence" value="ECO:0007669"/>
    <property type="project" value="UniProtKB-KW"/>
</dbReference>
<evidence type="ECO:0000256" key="3">
    <source>
        <dbReference type="ARBA" id="ARBA00011037"/>
    </source>
</evidence>
<evidence type="ECO:0000256" key="9">
    <source>
        <dbReference type="PIRSR" id="PIRSR001399-1"/>
    </source>
</evidence>
<evidence type="ECO:0000256" key="5">
    <source>
        <dbReference type="ARBA" id="ARBA00012060"/>
    </source>
</evidence>
<evidence type="ECO:0000256" key="10">
    <source>
        <dbReference type="PIRSR" id="PIRSR001399-2"/>
    </source>
</evidence>
<protein>
    <recommendedName>
        <fullName evidence="5 8">3-dehydroquinate dehydratase</fullName>
        <shortName evidence="8">3-dehydroquinase</shortName>
        <ecNumber evidence="5 8">4.2.1.10</ecNumber>
    </recommendedName>
    <alternativeName>
        <fullName evidence="8">Type II DHQase</fullName>
    </alternativeName>
</protein>
<dbReference type="PANTHER" id="PTHR21272">
    <property type="entry name" value="CATABOLIC 3-DEHYDROQUINASE"/>
    <property type="match status" value="1"/>
</dbReference>
<dbReference type="NCBIfam" id="NF003806">
    <property type="entry name" value="PRK05395.1-3"/>
    <property type="match status" value="1"/>
</dbReference>
<dbReference type="InterPro" id="IPR018509">
    <property type="entry name" value="DHquinase_II_CS"/>
</dbReference>
<evidence type="ECO:0000256" key="2">
    <source>
        <dbReference type="ARBA" id="ARBA00004902"/>
    </source>
</evidence>
<evidence type="ECO:0000313" key="12">
    <source>
        <dbReference type="EMBL" id="BCK82027.1"/>
    </source>
</evidence>
<evidence type="ECO:0000256" key="1">
    <source>
        <dbReference type="ARBA" id="ARBA00001864"/>
    </source>
</evidence>
<organism evidence="12 13">
    <name type="scientific">Vescimonas coprocola</name>
    <dbReference type="NCBI Taxonomy" id="2714355"/>
    <lineage>
        <taxon>Bacteria</taxon>
        <taxon>Bacillati</taxon>
        <taxon>Bacillota</taxon>
        <taxon>Clostridia</taxon>
        <taxon>Eubacteriales</taxon>
        <taxon>Oscillospiraceae</taxon>
        <taxon>Vescimonas</taxon>
    </lineage>
</organism>
<dbReference type="InterPro" id="IPR001874">
    <property type="entry name" value="DHquinase_II"/>
</dbReference>
<dbReference type="AlphaFoldDB" id="A0A810Q6X5"/>
<dbReference type="GO" id="GO:0003855">
    <property type="term" value="F:3-dehydroquinate dehydratase activity"/>
    <property type="evidence" value="ECO:0007669"/>
    <property type="project" value="UniProtKB-UniRule"/>
</dbReference>
<name>A0A810Q6X5_9FIRM</name>
<dbReference type="Pfam" id="PF01220">
    <property type="entry name" value="DHquinase_II"/>
    <property type="match status" value="1"/>
</dbReference>
<dbReference type="GO" id="GO:0009423">
    <property type="term" value="P:chorismate biosynthetic process"/>
    <property type="evidence" value="ECO:0007669"/>
    <property type="project" value="UniProtKB-UniRule"/>
</dbReference>
<evidence type="ECO:0000256" key="4">
    <source>
        <dbReference type="ARBA" id="ARBA00011193"/>
    </source>
</evidence>
<evidence type="ECO:0000256" key="11">
    <source>
        <dbReference type="PIRSR" id="PIRSR001399-3"/>
    </source>
</evidence>
<feature type="active site" description="Proton donor" evidence="8 9">
    <location>
        <position position="99"/>
    </location>
</feature>
<dbReference type="RefSeq" id="WP_213540647.1">
    <property type="nucleotide sequence ID" value="NZ_AP023418.1"/>
</dbReference>
<dbReference type="NCBIfam" id="NF003807">
    <property type="entry name" value="PRK05395.1-4"/>
    <property type="match status" value="1"/>
</dbReference>
<sequence>MKFLIINGPNLNLLGSREPDIYGTGTYETLCRRVQDYAAAHGWEADCFQSNHEGVIIDTIQQAAGVYDGIVINPAAYTHYSYAIYDALRAVDVPAVEVHLSNIRQREPFRQISVTAPACRGQIVGHGFDGYLEALVLLAEGL</sequence>
<feature type="binding site" evidence="8 10">
    <location>
        <position position="110"/>
    </location>
    <ligand>
        <name>substrate</name>
    </ligand>
</feature>
<comment type="pathway">
    <text evidence="2 8">Metabolic intermediate biosynthesis; chorismate biosynthesis; chorismate from D-erythrose 4-phosphate and phosphoenolpyruvate: step 3/7.</text>
</comment>
<dbReference type="EMBL" id="AP023418">
    <property type="protein sequence ID" value="BCK82027.1"/>
    <property type="molecule type" value="Genomic_DNA"/>
</dbReference>
<dbReference type="InterPro" id="IPR036441">
    <property type="entry name" value="DHquinase_II_sf"/>
</dbReference>
<feature type="binding site" evidence="8 10">
    <location>
        <position position="86"/>
    </location>
    <ligand>
        <name>substrate</name>
    </ligand>
</feature>
<feature type="binding site" evidence="8 10">
    <location>
        <position position="73"/>
    </location>
    <ligand>
        <name>substrate</name>
    </ligand>
</feature>
<dbReference type="NCBIfam" id="TIGR01088">
    <property type="entry name" value="aroQ"/>
    <property type="match status" value="1"/>
</dbReference>
<reference evidence="12" key="1">
    <citation type="submission" date="2020-09" db="EMBL/GenBank/DDBJ databases">
        <title>New species isolated from human feces.</title>
        <authorList>
            <person name="Kitahara M."/>
            <person name="Shigeno Y."/>
            <person name="Shime M."/>
            <person name="Matsumoto Y."/>
            <person name="Nakamura S."/>
            <person name="Motooka D."/>
            <person name="Fukuoka S."/>
            <person name="Nishikawa H."/>
            <person name="Benno Y."/>
        </authorList>
    </citation>
    <scope>NUCLEOTIDE SEQUENCE</scope>
    <source>
        <strain evidence="12">MM50</strain>
    </source>
</reference>
<dbReference type="GO" id="GO:0019631">
    <property type="term" value="P:quinate catabolic process"/>
    <property type="evidence" value="ECO:0007669"/>
    <property type="project" value="TreeGrafter"/>
</dbReference>
<dbReference type="KEGG" id="vcop:MM50RIKEN_17900"/>
<proteinExistence type="inferred from homology"/>
<comment type="similarity">
    <text evidence="3 8">Belongs to the type-II 3-dehydroquinase family.</text>
</comment>
<comment type="catalytic activity">
    <reaction evidence="1 8">
        <text>3-dehydroquinate = 3-dehydroshikimate + H2O</text>
        <dbReference type="Rhea" id="RHEA:21096"/>
        <dbReference type="ChEBI" id="CHEBI:15377"/>
        <dbReference type="ChEBI" id="CHEBI:16630"/>
        <dbReference type="ChEBI" id="CHEBI:32364"/>
        <dbReference type="EC" id="4.2.1.10"/>
    </reaction>
</comment>
<keyword evidence="6 8" id="KW-0057">Aromatic amino acid biosynthesis</keyword>
<accession>A0A810Q6X5</accession>
<comment type="function">
    <text evidence="8">Catalyzes a trans-dehydration via an enolate intermediate.</text>
</comment>
<feature type="site" description="Transition state stabilizer" evidence="8 11">
    <location>
        <position position="17"/>
    </location>
</feature>
<dbReference type="PROSITE" id="PS01029">
    <property type="entry name" value="DEHYDROQUINASE_II"/>
    <property type="match status" value="1"/>
</dbReference>
<dbReference type="NCBIfam" id="NF003805">
    <property type="entry name" value="PRK05395.1-2"/>
    <property type="match status" value="1"/>
</dbReference>
<dbReference type="GO" id="GO:0009073">
    <property type="term" value="P:aromatic amino acid family biosynthetic process"/>
    <property type="evidence" value="ECO:0007669"/>
    <property type="project" value="UniProtKB-KW"/>
</dbReference>
<dbReference type="Proteomes" id="UP000681035">
    <property type="component" value="Chromosome"/>
</dbReference>
<evidence type="ECO:0000313" key="13">
    <source>
        <dbReference type="Proteomes" id="UP000681035"/>
    </source>
</evidence>
<keyword evidence="7 8" id="KW-0456">Lyase</keyword>
<dbReference type="HAMAP" id="MF_00169">
    <property type="entry name" value="AroQ"/>
    <property type="match status" value="1"/>
</dbReference>
<evidence type="ECO:0000256" key="8">
    <source>
        <dbReference type="HAMAP-Rule" id="MF_00169"/>
    </source>
</evidence>
<evidence type="ECO:0000256" key="6">
    <source>
        <dbReference type="ARBA" id="ARBA00023141"/>
    </source>
</evidence>
<gene>
    <name evidence="8 12" type="primary">aroQ</name>
    <name evidence="12" type="ORF">MM50RIKEN_17900</name>
</gene>
<keyword evidence="13" id="KW-1185">Reference proteome</keyword>
<dbReference type="SUPFAM" id="SSF52304">
    <property type="entry name" value="Type II 3-dehydroquinate dehydratase"/>
    <property type="match status" value="1"/>
</dbReference>
<feature type="binding site" evidence="8 10">
    <location>
        <begin position="100"/>
        <end position="101"/>
    </location>
    <ligand>
        <name>substrate</name>
    </ligand>
</feature>
<dbReference type="UniPathway" id="UPA00053">
    <property type="reaction ID" value="UER00086"/>
</dbReference>
<keyword evidence="8" id="KW-0028">Amino-acid biosynthesis</keyword>
<feature type="binding site" evidence="8 10">
    <location>
        <position position="79"/>
    </location>
    <ligand>
        <name>substrate</name>
    </ligand>
</feature>
<evidence type="ECO:0000256" key="7">
    <source>
        <dbReference type="ARBA" id="ARBA00023239"/>
    </source>
</evidence>
<dbReference type="PIRSF" id="PIRSF001399">
    <property type="entry name" value="DHquinase_II"/>
    <property type="match status" value="1"/>
</dbReference>
<feature type="active site" description="Proton acceptor" evidence="8 9">
    <location>
        <position position="22"/>
    </location>
</feature>
<comment type="subunit">
    <text evidence="4 8">Homododecamer.</text>
</comment>
<dbReference type="CDD" id="cd00466">
    <property type="entry name" value="DHQase_II"/>
    <property type="match status" value="1"/>
</dbReference>
<dbReference type="Gene3D" id="3.40.50.9100">
    <property type="entry name" value="Dehydroquinase, class II"/>
    <property type="match status" value="1"/>
</dbReference>
<dbReference type="PANTHER" id="PTHR21272:SF3">
    <property type="entry name" value="CATABOLIC 3-DEHYDROQUINASE"/>
    <property type="match status" value="1"/>
</dbReference>
<dbReference type="EC" id="4.2.1.10" evidence="5 8"/>